<dbReference type="InterPro" id="IPR044304">
    <property type="entry name" value="NUBPL-like"/>
</dbReference>
<dbReference type="Gene3D" id="3.40.50.300">
    <property type="entry name" value="P-loop containing nucleotide triphosphate hydrolases"/>
    <property type="match status" value="1"/>
</dbReference>
<evidence type="ECO:0000259" key="9">
    <source>
        <dbReference type="Pfam" id="PF01883"/>
    </source>
</evidence>
<dbReference type="GO" id="GO:0140663">
    <property type="term" value="F:ATP-dependent FeS chaperone activity"/>
    <property type="evidence" value="ECO:0007669"/>
    <property type="project" value="InterPro"/>
</dbReference>
<keyword evidence="5 8" id="KW-0067">ATP-binding</keyword>
<feature type="domain" description="MIP18 family-like" evidence="9">
    <location>
        <begin position="58"/>
        <end position="129"/>
    </location>
</feature>
<proteinExistence type="inferred from homology"/>
<dbReference type="GO" id="GO:0051539">
    <property type="term" value="F:4 iron, 4 sulfur cluster binding"/>
    <property type="evidence" value="ECO:0007669"/>
    <property type="project" value="TreeGrafter"/>
</dbReference>
<keyword evidence="6 8" id="KW-0408">Iron</keyword>
<evidence type="ECO:0000256" key="8">
    <source>
        <dbReference type="HAMAP-Rule" id="MF_02040"/>
    </source>
</evidence>
<dbReference type="InterPro" id="IPR002744">
    <property type="entry name" value="MIP18-like"/>
</dbReference>
<dbReference type="CDD" id="cd02037">
    <property type="entry name" value="Mrp_NBP35"/>
    <property type="match status" value="1"/>
</dbReference>
<keyword evidence="8" id="KW-0378">Hydrolase</keyword>
<keyword evidence="4 8" id="KW-0547">Nucleotide-binding</keyword>
<evidence type="ECO:0000256" key="5">
    <source>
        <dbReference type="ARBA" id="ARBA00022840"/>
    </source>
</evidence>
<evidence type="ECO:0000313" key="10">
    <source>
        <dbReference type="EMBL" id="QDU79367.1"/>
    </source>
</evidence>
<dbReference type="GO" id="GO:0016226">
    <property type="term" value="P:iron-sulfur cluster assembly"/>
    <property type="evidence" value="ECO:0007669"/>
    <property type="project" value="InterPro"/>
</dbReference>
<keyword evidence="7 8" id="KW-0411">Iron-sulfur</keyword>
<dbReference type="PANTHER" id="PTHR42961:SF2">
    <property type="entry name" value="IRON-SULFUR PROTEIN NUBPL"/>
    <property type="match status" value="1"/>
</dbReference>
<dbReference type="InterPro" id="IPR027417">
    <property type="entry name" value="P-loop_NTPase"/>
</dbReference>
<organism evidence="10 11">
    <name type="scientific">Polystyrenella longa</name>
    <dbReference type="NCBI Taxonomy" id="2528007"/>
    <lineage>
        <taxon>Bacteria</taxon>
        <taxon>Pseudomonadati</taxon>
        <taxon>Planctomycetota</taxon>
        <taxon>Planctomycetia</taxon>
        <taxon>Planctomycetales</taxon>
        <taxon>Planctomycetaceae</taxon>
        <taxon>Polystyrenella</taxon>
    </lineage>
</organism>
<dbReference type="GO" id="GO:0016887">
    <property type="term" value="F:ATP hydrolysis activity"/>
    <property type="evidence" value="ECO:0007669"/>
    <property type="project" value="UniProtKB-UniRule"/>
</dbReference>
<dbReference type="SUPFAM" id="SSF117916">
    <property type="entry name" value="Fe-S cluster assembly (FSCA) domain-like"/>
    <property type="match status" value="1"/>
</dbReference>
<comment type="subunit">
    <text evidence="8">Homodimer.</text>
</comment>
<dbReference type="AlphaFoldDB" id="A0A518CJI9"/>
<dbReference type="EMBL" id="CP036281">
    <property type="protein sequence ID" value="QDU79367.1"/>
    <property type="molecule type" value="Genomic_DNA"/>
</dbReference>
<feature type="binding site" evidence="8">
    <location>
        <begin position="157"/>
        <end position="164"/>
    </location>
    <ligand>
        <name>ATP</name>
        <dbReference type="ChEBI" id="CHEBI:30616"/>
    </ligand>
</feature>
<dbReference type="SUPFAM" id="SSF52540">
    <property type="entry name" value="P-loop containing nucleoside triphosphate hydrolases"/>
    <property type="match status" value="1"/>
</dbReference>
<keyword evidence="3 8" id="KW-0479">Metal-binding</keyword>
<evidence type="ECO:0000256" key="2">
    <source>
        <dbReference type="ARBA" id="ARBA00008205"/>
    </source>
</evidence>
<dbReference type="HAMAP" id="MF_02040">
    <property type="entry name" value="Mrp_NBP35"/>
    <property type="match status" value="1"/>
</dbReference>
<dbReference type="Gene3D" id="3.30.300.130">
    <property type="entry name" value="Fe-S cluster assembly (FSCA)"/>
    <property type="match status" value="1"/>
</dbReference>
<comment type="similarity">
    <text evidence="2">In the C-terminal section; belongs to the Mrp/NBP35 ATP-binding proteins family.</text>
</comment>
<evidence type="ECO:0000313" key="11">
    <source>
        <dbReference type="Proteomes" id="UP000317178"/>
    </source>
</evidence>
<dbReference type="Proteomes" id="UP000317178">
    <property type="component" value="Chromosome"/>
</dbReference>
<dbReference type="InterPro" id="IPR019591">
    <property type="entry name" value="Mrp/NBP35_ATP-bd"/>
</dbReference>
<dbReference type="Pfam" id="PF01883">
    <property type="entry name" value="FeS_assembly_P"/>
    <property type="match status" value="1"/>
</dbReference>
<evidence type="ECO:0000256" key="4">
    <source>
        <dbReference type="ARBA" id="ARBA00022741"/>
    </source>
</evidence>
<dbReference type="InterPro" id="IPR034904">
    <property type="entry name" value="FSCA_dom_sf"/>
</dbReference>
<accession>A0A518CJI9</accession>
<sequence>MLPPPSPDVRNPIGNTLALTEDRRHVALCLGSITLRCVSPRIFVDIAIKGLMAIMNESDIQNLVKQIPDPILESPLGKLKMIQQVVLENKTVQVVVELPTPAYPQREQLKSLITDKIKTAYPEVESVEVKFNVVVRGKKSGARIGLRAKNVIAVGSGKGGVGKSTVAASLAFGLKHLGAKVGLLDADVYGPSIPHMAGVKGQPGVLEYTTSEGQTIQRIEPLDADGLKLMSIGFMIEEEQAVIWRGPMLHKILTQFVQQTEWGDLDYLIIDMPPGTGDVSLTLSQMLGLAGAVVVCTPQQVALLDAVKAISMFNQVKIPVLGMVENMSGEIFGQGGVEKRAAEMKVPFLGEIPIDATFRIKGDAGSISSLFDDDSPVRDSLLRITENIAMEIVRNLQDEPDMPQLEIL</sequence>
<reference evidence="10 11" key="1">
    <citation type="submission" date="2019-02" db="EMBL/GenBank/DDBJ databases">
        <title>Deep-cultivation of Planctomycetes and their phenomic and genomic characterization uncovers novel biology.</title>
        <authorList>
            <person name="Wiegand S."/>
            <person name="Jogler M."/>
            <person name="Boedeker C."/>
            <person name="Pinto D."/>
            <person name="Vollmers J."/>
            <person name="Rivas-Marin E."/>
            <person name="Kohn T."/>
            <person name="Peeters S.H."/>
            <person name="Heuer A."/>
            <person name="Rast P."/>
            <person name="Oberbeckmann S."/>
            <person name="Bunk B."/>
            <person name="Jeske O."/>
            <person name="Meyerdierks A."/>
            <person name="Storesund J.E."/>
            <person name="Kallscheuer N."/>
            <person name="Luecker S."/>
            <person name="Lage O.M."/>
            <person name="Pohl T."/>
            <person name="Merkel B.J."/>
            <person name="Hornburger P."/>
            <person name="Mueller R.-W."/>
            <person name="Bruemmer F."/>
            <person name="Labrenz M."/>
            <person name="Spormann A.M."/>
            <person name="Op den Camp H."/>
            <person name="Overmann J."/>
            <person name="Amann R."/>
            <person name="Jetten M.S.M."/>
            <person name="Mascher T."/>
            <person name="Medema M.H."/>
            <person name="Devos D.P."/>
            <person name="Kaster A.-K."/>
            <person name="Ovreas L."/>
            <person name="Rohde M."/>
            <person name="Galperin M.Y."/>
            <person name="Jogler C."/>
        </authorList>
    </citation>
    <scope>NUCLEOTIDE SEQUENCE [LARGE SCALE GENOMIC DNA]</scope>
    <source>
        <strain evidence="10 11">Pla110</strain>
    </source>
</reference>
<dbReference type="InterPro" id="IPR000808">
    <property type="entry name" value="Mrp-like_CS"/>
</dbReference>
<evidence type="ECO:0000256" key="1">
    <source>
        <dbReference type="ARBA" id="ARBA00007352"/>
    </source>
</evidence>
<protein>
    <recommendedName>
        <fullName evidence="8">Iron-sulfur cluster carrier protein</fullName>
    </recommendedName>
</protein>
<name>A0A518CJI9_9PLAN</name>
<dbReference type="Pfam" id="PF10609">
    <property type="entry name" value="ParA"/>
    <property type="match status" value="1"/>
</dbReference>
<dbReference type="PROSITE" id="PS01215">
    <property type="entry name" value="MRP"/>
    <property type="match status" value="1"/>
</dbReference>
<dbReference type="RefSeq" id="WP_231742921.1">
    <property type="nucleotide sequence ID" value="NZ_CP036281.1"/>
</dbReference>
<dbReference type="InterPro" id="IPR033756">
    <property type="entry name" value="YlxH/NBP35"/>
</dbReference>
<keyword evidence="11" id="KW-1185">Reference proteome</keyword>
<evidence type="ECO:0000256" key="3">
    <source>
        <dbReference type="ARBA" id="ARBA00022723"/>
    </source>
</evidence>
<evidence type="ECO:0000256" key="7">
    <source>
        <dbReference type="ARBA" id="ARBA00023014"/>
    </source>
</evidence>
<dbReference type="GO" id="GO:0005524">
    <property type="term" value="F:ATP binding"/>
    <property type="evidence" value="ECO:0007669"/>
    <property type="project" value="UniProtKB-UniRule"/>
</dbReference>
<comment type="similarity">
    <text evidence="8">Belongs to the Mrp/NBP35 ATP-binding proteins family.</text>
</comment>
<dbReference type="KEGG" id="plon:Pla110_10750"/>
<dbReference type="GO" id="GO:0046872">
    <property type="term" value="F:metal ion binding"/>
    <property type="evidence" value="ECO:0007669"/>
    <property type="project" value="UniProtKB-KW"/>
</dbReference>
<comment type="function">
    <text evidence="8">Binds and transfers iron-sulfur (Fe-S) clusters to target apoproteins. Can hydrolyze ATP.</text>
</comment>
<gene>
    <name evidence="10" type="primary">ylxH_2</name>
    <name evidence="10" type="ORF">Pla110_10750</name>
</gene>
<comment type="similarity">
    <text evidence="1">In the N-terminal section; belongs to the MIP18 family.</text>
</comment>
<dbReference type="FunFam" id="3.40.50.300:FF:001119">
    <property type="entry name" value="Iron-sulfur cluster carrier protein"/>
    <property type="match status" value="1"/>
</dbReference>
<dbReference type="PANTHER" id="PTHR42961">
    <property type="entry name" value="IRON-SULFUR PROTEIN NUBPL"/>
    <property type="match status" value="1"/>
</dbReference>
<evidence type="ECO:0000256" key="6">
    <source>
        <dbReference type="ARBA" id="ARBA00023004"/>
    </source>
</evidence>